<name>A0A6D2HUA5_9BRAS</name>
<dbReference type="EMBL" id="CACVBM020000355">
    <property type="protein sequence ID" value="CAA7018186.1"/>
    <property type="molecule type" value="Genomic_DNA"/>
</dbReference>
<accession>A0A6D2HUA5</accession>
<comment type="caution">
    <text evidence="1">The sequence shown here is derived from an EMBL/GenBank/DDBJ whole genome shotgun (WGS) entry which is preliminary data.</text>
</comment>
<sequence>MPSSAAAGLGGYIGEDLVFVNSPTPPSPTPPSPPSHCSFVCNMTERVLKDCIADAKDNWGKNITRGMMVEGICAAAIFSYHYASERPVGDHQELENPFDPLYT</sequence>
<protein>
    <submittedName>
        <fullName evidence="1">Uncharacterized protein</fullName>
    </submittedName>
</protein>
<keyword evidence="2" id="KW-1185">Reference proteome</keyword>
<reference evidence="1" key="1">
    <citation type="submission" date="2020-01" db="EMBL/GenBank/DDBJ databases">
        <authorList>
            <person name="Mishra B."/>
        </authorList>
    </citation>
    <scope>NUCLEOTIDE SEQUENCE [LARGE SCALE GENOMIC DNA]</scope>
</reference>
<dbReference type="AlphaFoldDB" id="A0A6D2HUA5"/>
<dbReference type="Proteomes" id="UP000467841">
    <property type="component" value="Unassembled WGS sequence"/>
</dbReference>
<gene>
    <name evidence="1" type="ORF">MERR_LOCUS5421</name>
</gene>
<evidence type="ECO:0000313" key="1">
    <source>
        <dbReference type="EMBL" id="CAA7018186.1"/>
    </source>
</evidence>
<organism evidence="1 2">
    <name type="scientific">Microthlaspi erraticum</name>
    <dbReference type="NCBI Taxonomy" id="1685480"/>
    <lineage>
        <taxon>Eukaryota</taxon>
        <taxon>Viridiplantae</taxon>
        <taxon>Streptophyta</taxon>
        <taxon>Embryophyta</taxon>
        <taxon>Tracheophyta</taxon>
        <taxon>Spermatophyta</taxon>
        <taxon>Magnoliopsida</taxon>
        <taxon>eudicotyledons</taxon>
        <taxon>Gunneridae</taxon>
        <taxon>Pentapetalae</taxon>
        <taxon>rosids</taxon>
        <taxon>malvids</taxon>
        <taxon>Brassicales</taxon>
        <taxon>Brassicaceae</taxon>
        <taxon>Coluteocarpeae</taxon>
        <taxon>Microthlaspi</taxon>
    </lineage>
</organism>
<proteinExistence type="predicted"/>
<evidence type="ECO:0000313" key="2">
    <source>
        <dbReference type="Proteomes" id="UP000467841"/>
    </source>
</evidence>